<protein>
    <submittedName>
        <fullName evidence="1">Uncharacterized protein</fullName>
    </submittedName>
</protein>
<reference evidence="1" key="1">
    <citation type="submission" date="2023-03" db="EMBL/GenBank/DDBJ databases">
        <title>Near-Complete genome sequence of Lipomyces tetrasporous NRRL Y-64009, an oleaginous yeast capable of growing on lignocellulosic hydrolysates.</title>
        <authorList>
            <consortium name="Lawrence Berkeley National Laboratory"/>
            <person name="Jagtap S.S."/>
            <person name="Liu J.-J."/>
            <person name="Walukiewicz H.E."/>
            <person name="Pangilinan J."/>
            <person name="Lipzen A."/>
            <person name="Ahrendt S."/>
            <person name="Koriabine M."/>
            <person name="Cobaugh K."/>
            <person name="Salamov A."/>
            <person name="Yoshinaga Y."/>
            <person name="Ng V."/>
            <person name="Daum C."/>
            <person name="Grigoriev I.V."/>
            <person name="Slininger P.J."/>
            <person name="Dien B.S."/>
            <person name="Jin Y.-S."/>
            <person name="Rao C.V."/>
        </authorList>
    </citation>
    <scope>NUCLEOTIDE SEQUENCE</scope>
    <source>
        <strain evidence="1">NRRL Y-64009</strain>
    </source>
</reference>
<proteinExistence type="predicted"/>
<dbReference type="RefSeq" id="XP_056045064.1">
    <property type="nucleotide sequence ID" value="XM_056191892.1"/>
</dbReference>
<organism evidence="1 2">
    <name type="scientific">Lipomyces tetrasporus</name>
    <dbReference type="NCBI Taxonomy" id="54092"/>
    <lineage>
        <taxon>Eukaryota</taxon>
        <taxon>Fungi</taxon>
        <taxon>Dikarya</taxon>
        <taxon>Ascomycota</taxon>
        <taxon>Saccharomycotina</taxon>
        <taxon>Lipomycetes</taxon>
        <taxon>Lipomycetales</taxon>
        <taxon>Lipomycetaceae</taxon>
        <taxon>Lipomyces</taxon>
    </lineage>
</organism>
<dbReference type="Proteomes" id="UP001217417">
    <property type="component" value="Unassembled WGS sequence"/>
</dbReference>
<dbReference type="EMBL" id="JARPMG010000004">
    <property type="protein sequence ID" value="KAJ8101614.1"/>
    <property type="molecule type" value="Genomic_DNA"/>
</dbReference>
<evidence type="ECO:0000313" key="1">
    <source>
        <dbReference type="EMBL" id="KAJ8101614.1"/>
    </source>
</evidence>
<keyword evidence="2" id="KW-1185">Reference proteome</keyword>
<dbReference type="GeneID" id="80887058"/>
<dbReference type="AlphaFoldDB" id="A0AAD7QUD5"/>
<comment type="caution">
    <text evidence="1">The sequence shown here is derived from an EMBL/GenBank/DDBJ whole genome shotgun (WGS) entry which is preliminary data.</text>
</comment>
<name>A0AAD7QUD5_9ASCO</name>
<accession>A0AAD7QUD5</accession>
<evidence type="ECO:0000313" key="2">
    <source>
        <dbReference type="Proteomes" id="UP001217417"/>
    </source>
</evidence>
<gene>
    <name evidence="1" type="ORF">POJ06DRAFT_99504</name>
</gene>
<sequence>MIVTVESVLRSIYELVEKYKELKVVDVESRLFSRLCARWNRGSNNVSVENDQGDKENVNSRRFCKDWSEELPARSLSAQIAESGAASAAEAGDNLAKEFYLSSAVVEGVMIAVNAATAAMLGIELKDEWDHVDDSIRALDAINLIVECTQITGAVSVTLMVVGAEFSVLQRPDSWSRQPVLYLWKCVEHSSLQSLIVEYSSNV</sequence>